<sequence>MERSELCRIPAPNCEPVARPELDDRFTPAVPAHGAHIVVLAAPAGSGKTALLHDWLGRRVAHTPETAVGWLTVTPALDRDSLHWDALAAATTEVLGTPPPPSGTVTPVQYAAHLTGALAAQSIPAILVVDDAHLLTNSYLLAAIEYLIRHAPPTVTVVLSGRHEPPLRWHGLNAHDRVARIGAAELELSGSQVAQLFRQHGSEPGAAILERVQEMSGGWAVVVRIAAIVLADASDPEAALAELARPAQPVADYLLGEVLAGLPWDIREFLMRTGVAPRFTEQLAVALHGGRTREILDELPRLGIPFARRSAAGEVWYSYHPLLRAYFAAEAHRRNESEWLRLRDVEREFRRDFLRERGAGLVLDGRGPELFDVVAEPGTEFAGDPYLWRLRIADALTRGAFGQAATYSNFQIGQAELPSEIAPAAWLAALDFAIAADTAVSLGAGVTDLDPLDTFAATGNSDIDCYVYVQYGTAMLLQGRFERAAALLKSGITIAEHFARPRLTLLAMTRLAVTVGYQGSITAMRVLADEAVEFARRHDILGSPDAQRALIAAAIGRVIQGEDWDRRVVGDLADAAGLPTPPGMPVDALPTEIDWRLLVCIATADNREVVHALRAGLLDLLRRSPQPSTGAGLLVVATAGRLLRLREVSAAAEVVTVARQTLGDTTEVRVAQALLSAAAHQTRSTRALLEPMLWYEDSAHPMTVVTGWLLYAEAQHRLGAFGKTVEALRAALSLSAPERLIRPWLNFPMAIELLDIHSGRFGGGEDFAEVIRHHPAAVRQYPAPTLTGSELLVLQRLPSGRTGGEIAADLGVSINTVKTHLRSVYLKLGANSRGQAISRGRAVGLL</sequence>
<dbReference type="InterPro" id="IPR036388">
    <property type="entry name" value="WH-like_DNA-bd_sf"/>
</dbReference>
<dbReference type="Pfam" id="PF25873">
    <property type="entry name" value="WHD_MalT"/>
    <property type="match status" value="1"/>
</dbReference>
<protein>
    <recommendedName>
        <fullName evidence="4">HTH luxR-type domain-containing protein</fullName>
    </recommendedName>
</protein>
<proteinExistence type="predicted"/>
<feature type="domain" description="HTH luxR-type" evidence="4">
    <location>
        <begin position="779"/>
        <end position="844"/>
    </location>
</feature>
<evidence type="ECO:0000256" key="1">
    <source>
        <dbReference type="ARBA" id="ARBA00023015"/>
    </source>
</evidence>
<dbReference type="InterPro" id="IPR059106">
    <property type="entry name" value="WHD_MalT"/>
</dbReference>
<dbReference type="InterPro" id="IPR000792">
    <property type="entry name" value="Tscrpt_reg_LuxR_C"/>
</dbReference>
<name>A0ABS1MID3_9NOCA</name>
<evidence type="ECO:0000313" key="6">
    <source>
        <dbReference type="Proteomes" id="UP000602198"/>
    </source>
</evidence>
<comment type="caution">
    <text evidence="5">The sequence shown here is derived from an EMBL/GenBank/DDBJ whole genome shotgun (WGS) entry which is preliminary data.</text>
</comment>
<dbReference type="PANTHER" id="PTHR44688:SF16">
    <property type="entry name" value="DNA-BINDING TRANSCRIPTIONAL ACTIVATOR DEVR_DOSR"/>
    <property type="match status" value="1"/>
</dbReference>
<gene>
    <name evidence="5" type="ORF">JK358_34015</name>
</gene>
<evidence type="ECO:0000256" key="2">
    <source>
        <dbReference type="ARBA" id="ARBA00023125"/>
    </source>
</evidence>
<keyword evidence="2" id="KW-0238">DNA-binding</keyword>
<dbReference type="CDD" id="cd06170">
    <property type="entry name" value="LuxR_C_like"/>
    <property type="match status" value="1"/>
</dbReference>
<reference evidence="5 6" key="1">
    <citation type="submission" date="2021-01" db="EMBL/GenBank/DDBJ databases">
        <title>WGS of actinomycetes isolated from Thailand.</title>
        <authorList>
            <person name="Thawai C."/>
        </authorList>
    </citation>
    <scope>NUCLEOTIDE SEQUENCE [LARGE SCALE GENOMIC DNA]</scope>
    <source>
        <strain evidence="5 6">LPG 2</strain>
    </source>
</reference>
<dbReference type="PRINTS" id="PR00038">
    <property type="entry name" value="HTHLUXR"/>
</dbReference>
<keyword evidence="3" id="KW-0804">Transcription</keyword>
<keyword evidence="1" id="KW-0805">Transcription regulation</keyword>
<dbReference type="SMART" id="SM00421">
    <property type="entry name" value="HTH_LUXR"/>
    <property type="match status" value="1"/>
</dbReference>
<evidence type="ECO:0000256" key="3">
    <source>
        <dbReference type="ARBA" id="ARBA00023163"/>
    </source>
</evidence>
<evidence type="ECO:0000259" key="4">
    <source>
        <dbReference type="PROSITE" id="PS50043"/>
    </source>
</evidence>
<dbReference type="Pfam" id="PF00196">
    <property type="entry name" value="GerE"/>
    <property type="match status" value="1"/>
</dbReference>
<dbReference type="RefSeq" id="WP_201955920.1">
    <property type="nucleotide sequence ID" value="NZ_JAERRJ010000016.1"/>
</dbReference>
<dbReference type="InterPro" id="IPR027417">
    <property type="entry name" value="P-loop_NTPase"/>
</dbReference>
<keyword evidence="6" id="KW-1185">Reference proteome</keyword>
<dbReference type="PANTHER" id="PTHR44688">
    <property type="entry name" value="DNA-BINDING TRANSCRIPTIONAL ACTIVATOR DEVR_DOSR"/>
    <property type="match status" value="1"/>
</dbReference>
<dbReference type="EMBL" id="JAERRJ010000016">
    <property type="protein sequence ID" value="MBL1079434.1"/>
    <property type="molecule type" value="Genomic_DNA"/>
</dbReference>
<dbReference type="PROSITE" id="PS50043">
    <property type="entry name" value="HTH_LUXR_2"/>
    <property type="match status" value="1"/>
</dbReference>
<accession>A0ABS1MID3</accession>
<organism evidence="5 6">
    <name type="scientific">Nocardia acididurans</name>
    <dbReference type="NCBI Taxonomy" id="2802282"/>
    <lineage>
        <taxon>Bacteria</taxon>
        <taxon>Bacillati</taxon>
        <taxon>Actinomycetota</taxon>
        <taxon>Actinomycetes</taxon>
        <taxon>Mycobacteriales</taxon>
        <taxon>Nocardiaceae</taxon>
        <taxon>Nocardia</taxon>
    </lineage>
</organism>
<dbReference type="SUPFAM" id="SSF46894">
    <property type="entry name" value="C-terminal effector domain of the bipartite response regulators"/>
    <property type="match status" value="1"/>
</dbReference>
<dbReference type="Gene3D" id="1.10.10.10">
    <property type="entry name" value="Winged helix-like DNA-binding domain superfamily/Winged helix DNA-binding domain"/>
    <property type="match status" value="1"/>
</dbReference>
<dbReference type="InterPro" id="IPR016032">
    <property type="entry name" value="Sig_transdc_resp-reg_C-effctor"/>
</dbReference>
<dbReference type="SUPFAM" id="SSF52540">
    <property type="entry name" value="P-loop containing nucleoside triphosphate hydrolases"/>
    <property type="match status" value="1"/>
</dbReference>
<evidence type="ECO:0000313" key="5">
    <source>
        <dbReference type="EMBL" id="MBL1079434.1"/>
    </source>
</evidence>
<dbReference type="Proteomes" id="UP000602198">
    <property type="component" value="Unassembled WGS sequence"/>
</dbReference>